<comment type="caution">
    <text evidence="2">The sequence shown here is derived from an EMBL/GenBank/DDBJ whole genome shotgun (WGS) entry which is preliminary data.</text>
</comment>
<evidence type="ECO:0000313" key="2">
    <source>
        <dbReference type="EMBL" id="ORY99483.1"/>
    </source>
</evidence>
<feature type="region of interest" description="Disordered" evidence="1">
    <location>
        <begin position="514"/>
        <end position="539"/>
    </location>
</feature>
<feature type="compositionally biased region" description="Low complexity" evidence="1">
    <location>
        <begin position="174"/>
        <end position="244"/>
    </location>
</feature>
<feature type="region of interest" description="Disordered" evidence="1">
    <location>
        <begin position="252"/>
        <end position="271"/>
    </location>
</feature>
<feature type="compositionally biased region" description="Low complexity" evidence="1">
    <location>
        <begin position="1"/>
        <end position="16"/>
    </location>
</feature>
<dbReference type="OrthoDB" id="5563016at2759"/>
<feature type="compositionally biased region" description="Low complexity" evidence="1">
    <location>
        <begin position="252"/>
        <end position="264"/>
    </location>
</feature>
<feature type="compositionally biased region" description="Low complexity" evidence="1">
    <location>
        <begin position="387"/>
        <end position="434"/>
    </location>
</feature>
<dbReference type="EMBL" id="MCGE01000062">
    <property type="protein sequence ID" value="ORY99483.1"/>
    <property type="molecule type" value="Genomic_DNA"/>
</dbReference>
<evidence type="ECO:0000313" key="3">
    <source>
        <dbReference type="Proteomes" id="UP000193560"/>
    </source>
</evidence>
<dbReference type="Proteomes" id="UP000193560">
    <property type="component" value="Unassembled WGS sequence"/>
</dbReference>
<feature type="region of interest" description="Disordered" evidence="1">
    <location>
        <begin position="473"/>
        <end position="492"/>
    </location>
</feature>
<dbReference type="STRING" id="90262.A0A1X2HK59"/>
<feature type="region of interest" description="Disordered" evidence="1">
    <location>
        <begin position="1"/>
        <end position="33"/>
    </location>
</feature>
<feature type="compositionally biased region" description="Polar residues" evidence="1">
    <location>
        <begin position="17"/>
        <end position="26"/>
    </location>
</feature>
<dbReference type="AlphaFoldDB" id="A0A1X2HK59"/>
<dbReference type="GO" id="GO:0003779">
    <property type="term" value="F:actin binding"/>
    <property type="evidence" value="ECO:0007669"/>
    <property type="project" value="TreeGrafter"/>
</dbReference>
<accession>A0A1X2HK59</accession>
<protein>
    <submittedName>
        <fullName evidence="2">Uncharacterized protein</fullName>
    </submittedName>
</protein>
<sequence length="607" mass="66723">MSAATLAPTTTATSTSDYKQQPQEQPRQYDDNDDDDISLARFMSRKLQVNQQMPVTYPCMSPNFTMLQHHQEDPWIEKDTTPTNVNDYYGHNVSYAHYQQLQYQQQQQLILQCQKQNQMGYNGLSQKPHHHSHHHTSGTNHRSAARKTRPATADTHRDSKTRMTPSTSAPRVRSSTLNSSSSSSLATNASNSRQQQYQQRQRSSSPVPSLVDDSGTWRSSIYSHNSAASSSVKTTSDTTSFTNAPIHSSASSISSFTMSTSGSSNNKPSLSKRIRGVFSGANKQHYDSYSSTLRRSPSMVSCASSVMTTNTVSSSKSSWTNLFRKSSKSVSVSSSMDGQLRQASKNQRDSSVHGETKVVAPPSPASSISGRSHRHSTLRPKNEFDADLPSPASSSSTTIAAAPDTSCSSSSFSSSSRPASLLSSSSYSHQQQQQRYGGSRKKQIRSASPKIDSSSQQQDYFGLPSARHMARPTFLQHGSPGLRPASKSNTSLISECDDDDDISTCMMAPSDVVVGQQQHDGRKTTTTKTAPTFVSSGKKGAKTRFNTTIQVHDTFGSKDYDRRCDTQVTCHGLTPVLALQIKQELNEYKLNEMVVHSSSRQYTQFFL</sequence>
<reference evidence="2 3" key="1">
    <citation type="submission" date="2016-07" db="EMBL/GenBank/DDBJ databases">
        <title>Pervasive Adenine N6-methylation of Active Genes in Fungi.</title>
        <authorList>
            <consortium name="DOE Joint Genome Institute"/>
            <person name="Mondo S.J."/>
            <person name="Dannebaum R.O."/>
            <person name="Kuo R.C."/>
            <person name="Labutti K."/>
            <person name="Haridas S."/>
            <person name="Kuo A."/>
            <person name="Salamov A."/>
            <person name="Ahrendt S.R."/>
            <person name="Lipzen A."/>
            <person name="Sullivan W."/>
            <person name="Andreopoulos W.B."/>
            <person name="Clum A."/>
            <person name="Lindquist E."/>
            <person name="Daum C."/>
            <person name="Ramamoorthy G.K."/>
            <person name="Gryganskyi A."/>
            <person name="Culley D."/>
            <person name="Magnuson J.K."/>
            <person name="James T.Y."/>
            <person name="O'Malley M.A."/>
            <person name="Stajich J.E."/>
            <person name="Spatafora J.W."/>
            <person name="Visel A."/>
            <person name="Grigoriev I.V."/>
        </authorList>
    </citation>
    <scope>NUCLEOTIDE SEQUENCE [LARGE SCALE GENOMIC DNA]</scope>
    <source>
        <strain evidence="2 3">NRRL 1336</strain>
    </source>
</reference>
<proteinExistence type="predicted"/>
<evidence type="ECO:0000256" key="1">
    <source>
        <dbReference type="SAM" id="MobiDB-lite"/>
    </source>
</evidence>
<organism evidence="2 3">
    <name type="scientific">Absidia repens</name>
    <dbReference type="NCBI Taxonomy" id="90262"/>
    <lineage>
        <taxon>Eukaryota</taxon>
        <taxon>Fungi</taxon>
        <taxon>Fungi incertae sedis</taxon>
        <taxon>Mucoromycota</taxon>
        <taxon>Mucoromycotina</taxon>
        <taxon>Mucoromycetes</taxon>
        <taxon>Mucorales</taxon>
        <taxon>Cunninghamellaceae</taxon>
        <taxon>Absidia</taxon>
    </lineage>
</organism>
<dbReference type="PANTHER" id="PTHR12751">
    <property type="entry name" value="PHOSPHATASE AND ACTIN REGULATOR PHACTR"/>
    <property type="match status" value="1"/>
</dbReference>
<keyword evidence="3" id="KW-1185">Reference proteome</keyword>
<feature type="compositionally biased region" description="Basic and acidic residues" evidence="1">
    <location>
        <begin position="346"/>
        <end position="356"/>
    </location>
</feature>
<dbReference type="PANTHER" id="PTHR12751:SF18">
    <property type="entry name" value="PHOSPHATASE AND ACTIN REGULATOR 1"/>
    <property type="match status" value="1"/>
</dbReference>
<feature type="region of interest" description="Disordered" evidence="1">
    <location>
        <begin position="120"/>
        <end position="244"/>
    </location>
</feature>
<gene>
    <name evidence="2" type="ORF">BCR42DRAFT_444665</name>
</gene>
<name>A0A1X2HK59_9FUNG</name>
<feature type="region of interest" description="Disordered" evidence="1">
    <location>
        <begin position="330"/>
        <end position="458"/>
    </location>
</feature>
<dbReference type="GO" id="GO:0030036">
    <property type="term" value="P:actin cytoskeleton organization"/>
    <property type="evidence" value="ECO:0007669"/>
    <property type="project" value="TreeGrafter"/>
</dbReference>
<feature type="compositionally biased region" description="Basic residues" evidence="1">
    <location>
        <begin position="127"/>
        <end position="136"/>
    </location>
</feature>